<gene>
    <name evidence="2" type="ORF">lpari_01860</name>
</gene>
<dbReference type="STRING" id="45071.Lpar_0694"/>
<evidence type="ECO:0000313" key="2">
    <source>
        <dbReference type="EMBL" id="OEH47085.1"/>
    </source>
</evidence>
<reference evidence="2 3" key="1">
    <citation type="submission" date="2016-02" db="EMBL/GenBank/DDBJ databases">
        <title>Secondary metabolites in Legionella.</title>
        <authorList>
            <person name="Tobias N.J."/>
            <person name="Bode H.B."/>
        </authorList>
    </citation>
    <scope>NUCLEOTIDE SEQUENCE [LARGE SCALE GENOMIC DNA]</scope>
    <source>
        <strain evidence="2 3">DSM 19216</strain>
    </source>
</reference>
<comment type="caution">
    <text evidence="2">The sequence shown here is derived from an EMBL/GenBank/DDBJ whole genome shotgun (WGS) entry which is preliminary data.</text>
</comment>
<protein>
    <submittedName>
        <fullName evidence="2">Uncharacterized protein</fullName>
    </submittedName>
</protein>
<dbReference type="PATRIC" id="fig|45071.6.peg.750"/>
<evidence type="ECO:0000256" key="1">
    <source>
        <dbReference type="SAM" id="Phobius"/>
    </source>
</evidence>
<accession>A0A1E5JRE7</accession>
<dbReference type="EMBL" id="LSOG01000057">
    <property type="protein sequence ID" value="OEH47085.1"/>
    <property type="molecule type" value="Genomic_DNA"/>
</dbReference>
<dbReference type="Proteomes" id="UP000095229">
    <property type="component" value="Unassembled WGS sequence"/>
</dbReference>
<keyword evidence="1" id="KW-0812">Transmembrane</keyword>
<dbReference type="RefSeq" id="WP_058516614.1">
    <property type="nucleotide sequence ID" value="NZ_CAAAIE010000002.1"/>
</dbReference>
<proteinExistence type="predicted"/>
<sequence>MSRAAKHTRDQIEIISTALVMLAELGYVLYLSLEHVYAYVPAACRRGAGIELLYPGKQFGGKVCQ</sequence>
<keyword evidence="1" id="KW-1133">Transmembrane helix</keyword>
<organism evidence="2 3">
    <name type="scientific">Legionella parisiensis</name>
    <dbReference type="NCBI Taxonomy" id="45071"/>
    <lineage>
        <taxon>Bacteria</taxon>
        <taxon>Pseudomonadati</taxon>
        <taxon>Pseudomonadota</taxon>
        <taxon>Gammaproteobacteria</taxon>
        <taxon>Legionellales</taxon>
        <taxon>Legionellaceae</taxon>
        <taxon>Legionella</taxon>
    </lineage>
</organism>
<feature type="transmembrane region" description="Helical" evidence="1">
    <location>
        <begin position="12"/>
        <end position="33"/>
    </location>
</feature>
<keyword evidence="1" id="KW-0472">Membrane</keyword>
<name>A0A1E5JRE7_9GAMM</name>
<keyword evidence="3" id="KW-1185">Reference proteome</keyword>
<evidence type="ECO:0000313" key="3">
    <source>
        <dbReference type="Proteomes" id="UP000095229"/>
    </source>
</evidence>
<dbReference type="AlphaFoldDB" id="A0A1E5JRE7"/>